<protein>
    <recommendedName>
        <fullName evidence="3">C6 domain-containing protein</fullName>
    </recommendedName>
</protein>
<dbReference type="AlphaFoldDB" id="A0AAF3FKK3"/>
<proteinExistence type="predicted"/>
<accession>A0AAF3FKK3</accession>
<dbReference type="Proteomes" id="UP000887575">
    <property type="component" value="Unassembled WGS sequence"/>
</dbReference>
<dbReference type="WBParaSite" id="MBELARI_LOCUS6273">
    <property type="protein sequence ID" value="MBELARI_LOCUS6273"/>
    <property type="gene ID" value="MBELARI_LOCUS6273"/>
</dbReference>
<reference evidence="2" key="1">
    <citation type="submission" date="2024-02" db="UniProtKB">
        <authorList>
            <consortium name="WormBaseParasite"/>
        </authorList>
    </citation>
    <scope>IDENTIFICATION</scope>
</reference>
<name>A0AAF3FKK3_9BILA</name>
<keyword evidence="1" id="KW-1185">Reference proteome</keyword>
<evidence type="ECO:0000313" key="1">
    <source>
        <dbReference type="Proteomes" id="UP000887575"/>
    </source>
</evidence>
<evidence type="ECO:0008006" key="3">
    <source>
        <dbReference type="Google" id="ProtNLM"/>
    </source>
</evidence>
<organism evidence="1 2">
    <name type="scientific">Mesorhabditis belari</name>
    <dbReference type="NCBI Taxonomy" id="2138241"/>
    <lineage>
        <taxon>Eukaryota</taxon>
        <taxon>Metazoa</taxon>
        <taxon>Ecdysozoa</taxon>
        <taxon>Nematoda</taxon>
        <taxon>Chromadorea</taxon>
        <taxon>Rhabditida</taxon>
        <taxon>Rhabditina</taxon>
        <taxon>Rhabditomorpha</taxon>
        <taxon>Rhabditoidea</taxon>
        <taxon>Rhabditidae</taxon>
        <taxon>Mesorhabditinae</taxon>
        <taxon>Mesorhabditis</taxon>
    </lineage>
</organism>
<sequence>MQLLAVFRFNQPCASCAMLTASSLGTGVGTSTFVYDTDANGCGTATWDCTTTGNLLVSLIVDGVLMLPLDTGCGSAMTTANELVCDGNGQWTVGGVAFTTLSCLVSTPCLG</sequence>
<evidence type="ECO:0000313" key="2">
    <source>
        <dbReference type="WBParaSite" id="MBELARI_LOCUS6273"/>
    </source>
</evidence>